<organism evidence="2 3">
    <name type="scientific">Mycena albidolilacea</name>
    <dbReference type="NCBI Taxonomy" id="1033008"/>
    <lineage>
        <taxon>Eukaryota</taxon>
        <taxon>Fungi</taxon>
        <taxon>Dikarya</taxon>
        <taxon>Basidiomycota</taxon>
        <taxon>Agaricomycotina</taxon>
        <taxon>Agaricomycetes</taxon>
        <taxon>Agaricomycetidae</taxon>
        <taxon>Agaricales</taxon>
        <taxon>Marasmiineae</taxon>
        <taxon>Mycenaceae</taxon>
        <taxon>Mycena</taxon>
    </lineage>
</organism>
<evidence type="ECO:0000256" key="1">
    <source>
        <dbReference type="SAM" id="MobiDB-lite"/>
    </source>
</evidence>
<reference evidence="2" key="1">
    <citation type="submission" date="2023-03" db="EMBL/GenBank/DDBJ databases">
        <title>Massive genome expansion in bonnet fungi (Mycena s.s.) driven by repeated elements and novel gene families across ecological guilds.</title>
        <authorList>
            <consortium name="Lawrence Berkeley National Laboratory"/>
            <person name="Harder C.B."/>
            <person name="Miyauchi S."/>
            <person name="Viragh M."/>
            <person name="Kuo A."/>
            <person name="Thoen E."/>
            <person name="Andreopoulos B."/>
            <person name="Lu D."/>
            <person name="Skrede I."/>
            <person name="Drula E."/>
            <person name="Henrissat B."/>
            <person name="Morin E."/>
            <person name="Kohler A."/>
            <person name="Barry K."/>
            <person name="LaButti K."/>
            <person name="Morin E."/>
            <person name="Salamov A."/>
            <person name="Lipzen A."/>
            <person name="Mereny Z."/>
            <person name="Hegedus B."/>
            <person name="Baldrian P."/>
            <person name="Stursova M."/>
            <person name="Weitz H."/>
            <person name="Taylor A."/>
            <person name="Grigoriev I.V."/>
            <person name="Nagy L.G."/>
            <person name="Martin F."/>
            <person name="Kauserud H."/>
        </authorList>
    </citation>
    <scope>NUCLEOTIDE SEQUENCE</scope>
    <source>
        <strain evidence="2">CBHHK002</strain>
    </source>
</reference>
<evidence type="ECO:0000313" key="3">
    <source>
        <dbReference type="Proteomes" id="UP001218218"/>
    </source>
</evidence>
<evidence type="ECO:0000313" key="2">
    <source>
        <dbReference type="EMBL" id="KAJ7303506.1"/>
    </source>
</evidence>
<feature type="compositionally biased region" description="Polar residues" evidence="1">
    <location>
        <begin position="155"/>
        <end position="168"/>
    </location>
</feature>
<feature type="region of interest" description="Disordered" evidence="1">
    <location>
        <begin position="133"/>
        <end position="168"/>
    </location>
</feature>
<comment type="caution">
    <text evidence="2">The sequence shown here is derived from an EMBL/GenBank/DDBJ whole genome shotgun (WGS) entry which is preliminary data.</text>
</comment>
<dbReference type="Proteomes" id="UP001218218">
    <property type="component" value="Unassembled WGS sequence"/>
</dbReference>
<sequence length="427" mass="47072">MDQSETVTVYRIPQESVVGKLGEHEKCCPRGLRGHPTRSLKALLKERNQQIAELRAALDAAHVQLLDAVRQIGTIADFQAATAVAEAACRATVERLKGFLQGVVTDKALALDIRNEVIGKKLGPENTLVAKDSVAAEDKHVTESDSDGKTEDDNSGGSTVYSEPESDPTTFLTPVPLVFIAQISPESCFLMPDGNWKGPMEYAQSFTNVKLNCLTVVPSQTLVYVNNFTNIVGNIQWFMAQSETAGYSKQGIFNASETQKRSIKLCCVLFQVGTLVLLCSSSTNEALINSETKEDIESIEKWPIDNENTRKAATELKKNHHIIPLPTCDIHGNLIHPTQYQDTLKDAVVWFTVLLKHWSITVKDNTREAHPRNNAASETKMYLYYRIAMLILEFGISHSLHSESVSVAEAEVEAAHNTTQESEGEAS</sequence>
<feature type="compositionally biased region" description="Basic and acidic residues" evidence="1">
    <location>
        <begin position="134"/>
        <end position="152"/>
    </location>
</feature>
<keyword evidence="3" id="KW-1185">Reference proteome</keyword>
<protein>
    <submittedName>
        <fullName evidence="2">Uncharacterized protein</fullName>
    </submittedName>
</protein>
<gene>
    <name evidence="2" type="ORF">DFH08DRAFT_825795</name>
</gene>
<name>A0AAD7E9I8_9AGAR</name>
<proteinExistence type="predicted"/>
<dbReference type="EMBL" id="JARIHO010000105">
    <property type="protein sequence ID" value="KAJ7303506.1"/>
    <property type="molecule type" value="Genomic_DNA"/>
</dbReference>
<dbReference type="AlphaFoldDB" id="A0AAD7E9I8"/>
<accession>A0AAD7E9I8</accession>